<feature type="region of interest" description="Disordered" evidence="1">
    <location>
        <begin position="1"/>
        <end position="43"/>
    </location>
</feature>
<reference evidence="4 5" key="1">
    <citation type="submission" date="2022-06" db="EMBL/GenBank/DDBJ databases">
        <title>Sequencing the genomes of 1000 actinobacteria strains.</title>
        <authorList>
            <person name="Klenk H.-P."/>
        </authorList>
    </citation>
    <scope>NUCLEOTIDE SEQUENCE [LARGE SCALE GENOMIC DNA]</scope>
    <source>
        <strain evidence="4 5">DSM 41656</strain>
    </source>
</reference>
<dbReference type="InterPro" id="IPR002559">
    <property type="entry name" value="Transposase_11"/>
</dbReference>
<feature type="compositionally biased region" description="Basic and acidic residues" evidence="1">
    <location>
        <begin position="16"/>
        <end position="43"/>
    </location>
</feature>
<feature type="transmembrane region" description="Helical" evidence="2">
    <location>
        <begin position="68"/>
        <end position="85"/>
    </location>
</feature>
<keyword evidence="2" id="KW-0812">Transmembrane</keyword>
<evidence type="ECO:0000256" key="1">
    <source>
        <dbReference type="SAM" id="MobiDB-lite"/>
    </source>
</evidence>
<evidence type="ECO:0000313" key="4">
    <source>
        <dbReference type="EMBL" id="MCP2314481.1"/>
    </source>
</evidence>
<keyword evidence="2" id="KW-1133">Transmembrane helix</keyword>
<organism evidence="4 5">
    <name type="scientific">Kitasatospora paracochleata</name>
    <dbReference type="NCBI Taxonomy" id="58354"/>
    <lineage>
        <taxon>Bacteria</taxon>
        <taxon>Bacillati</taxon>
        <taxon>Actinomycetota</taxon>
        <taxon>Actinomycetes</taxon>
        <taxon>Kitasatosporales</taxon>
        <taxon>Streptomycetaceae</taxon>
        <taxon>Kitasatospora</taxon>
    </lineage>
</organism>
<sequence>MAFLSADSSGSHHRARPVDRSRHPAPDLPGQERDRDGDREAYKKRNTVERCINRLKQWRGLAMRTDRLAIAYQAALHLAAILMWLRR</sequence>
<protein>
    <submittedName>
        <fullName evidence="4">Transposase</fullName>
    </submittedName>
</protein>
<dbReference type="Proteomes" id="UP001206483">
    <property type="component" value="Unassembled WGS sequence"/>
</dbReference>
<evidence type="ECO:0000259" key="3">
    <source>
        <dbReference type="Pfam" id="PF01609"/>
    </source>
</evidence>
<accession>A0ABT1JAJ9</accession>
<keyword evidence="5" id="KW-1185">Reference proteome</keyword>
<dbReference type="EMBL" id="JAMZDX010000009">
    <property type="protein sequence ID" value="MCP2314481.1"/>
    <property type="molecule type" value="Genomic_DNA"/>
</dbReference>
<comment type="caution">
    <text evidence="4">The sequence shown here is derived from an EMBL/GenBank/DDBJ whole genome shotgun (WGS) entry which is preliminary data.</text>
</comment>
<proteinExistence type="predicted"/>
<evidence type="ECO:0000256" key="2">
    <source>
        <dbReference type="SAM" id="Phobius"/>
    </source>
</evidence>
<gene>
    <name evidence="4" type="ORF">FHR36_007682</name>
</gene>
<evidence type="ECO:0000313" key="5">
    <source>
        <dbReference type="Proteomes" id="UP001206483"/>
    </source>
</evidence>
<feature type="domain" description="Transposase IS4-like" evidence="3">
    <location>
        <begin position="16"/>
        <end position="84"/>
    </location>
</feature>
<dbReference type="Pfam" id="PF01609">
    <property type="entry name" value="DDE_Tnp_1"/>
    <property type="match status" value="1"/>
</dbReference>
<name>A0ABT1JAJ9_9ACTN</name>
<keyword evidence="2" id="KW-0472">Membrane</keyword>